<evidence type="ECO:0000313" key="4">
    <source>
        <dbReference type="Proteomes" id="UP000306631"/>
    </source>
</evidence>
<dbReference type="EMBL" id="SRYW01000001">
    <property type="protein sequence ID" value="TGY37155.1"/>
    <property type="molecule type" value="Genomic_DNA"/>
</dbReference>
<evidence type="ECO:0000259" key="1">
    <source>
        <dbReference type="Pfam" id="PF04773"/>
    </source>
</evidence>
<organism evidence="3 4">
    <name type="scientific">Stenotrophomonas maltophilia</name>
    <name type="common">Pseudomonas maltophilia</name>
    <name type="synonym">Xanthomonas maltophilia</name>
    <dbReference type="NCBI Taxonomy" id="40324"/>
    <lineage>
        <taxon>Bacteria</taxon>
        <taxon>Pseudomonadati</taxon>
        <taxon>Pseudomonadota</taxon>
        <taxon>Gammaproteobacteria</taxon>
        <taxon>Lysobacterales</taxon>
        <taxon>Lysobacteraceae</taxon>
        <taxon>Stenotrophomonas</taxon>
        <taxon>Stenotrophomonas maltophilia group</taxon>
    </lineage>
</organism>
<dbReference type="InterPro" id="IPR032623">
    <property type="entry name" value="FecR_N"/>
</dbReference>
<dbReference type="InterPro" id="IPR006860">
    <property type="entry name" value="FecR"/>
</dbReference>
<feature type="domain" description="FecR N-terminal" evidence="2">
    <location>
        <begin position="19"/>
        <end position="59"/>
    </location>
</feature>
<dbReference type="Pfam" id="PF16220">
    <property type="entry name" value="DUF4880"/>
    <property type="match status" value="1"/>
</dbReference>
<dbReference type="Gene3D" id="2.60.120.1440">
    <property type="match status" value="1"/>
</dbReference>
<dbReference type="PANTHER" id="PTHR30273">
    <property type="entry name" value="PERIPLASMIC SIGNAL SENSOR AND SIGMA FACTOR ACTIVATOR FECR-RELATED"/>
    <property type="match status" value="1"/>
</dbReference>
<dbReference type="OrthoDB" id="1099576at2"/>
<reference evidence="3 4" key="1">
    <citation type="submission" date="2019-04" db="EMBL/GenBank/DDBJ databases">
        <title>Microbes associate with the intestines of laboratory mice.</title>
        <authorList>
            <person name="Navarre W."/>
            <person name="Wong E."/>
            <person name="Huang K."/>
            <person name="Tropini C."/>
            <person name="Ng K."/>
            <person name="Yu B."/>
        </authorList>
    </citation>
    <scope>NUCLEOTIDE SEQUENCE [LARGE SCALE GENOMIC DNA]</scope>
    <source>
        <strain evidence="3 4">NM62_B4-13</strain>
    </source>
</reference>
<evidence type="ECO:0000259" key="2">
    <source>
        <dbReference type="Pfam" id="PF16220"/>
    </source>
</evidence>
<dbReference type="InterPro" id="IPR012373">
    <property type="entry name" value="Ferrdict_sens_TM"/>
</dbReference>
<dbReference type="Proteomes" id="UP000306631">
    <property type="component" value="Unassembled WGS sequence"/>
</dbReference>
<dbReference type="PIRSF" id="PIRSF018266">
    <property type="entry name" value="FecR"/>
    <property type="match status" value="1"/>
</dbReference>
<evidence type="ECO:0000313" key="3">
    <source>
        <dbReference type="EMBL" id="TGY37155.1"/>
    </source>
</evidence>
<comment type="caution">
    <text evidence="3">The sequence shown here is derived from an EMBL/GenBank/DDBJ whole genome shotgun (WGS) entry which is preliminary data.</text>
</comment>
<accession>A0A4S2D7B0</accession>
<dbReference type="AlphaFoldDB" id="A0A4S2D7B0"/>
<gene>
    <name evidence="3" type="ORF">E5352_00925</name>
</gene>
<feature type="domain" description="FecR protein" evidence="1">
    <location>
        <begin position="115"/>
        <end position="208"/>
    </location>
</feature>
<proteinExistence type="predicted"/>
<protein>
    <submittedName>
        <fullName evidence="3">FecR family protein</fullName>
    </submittedName>
</protein>
<dbReference type="PANTHER" id="PTHR30273:SF2">
    <property type="entry name" value="PROTEIN FECR"/>
    <property type="match status" value="1"/>
</dbReference>
<dbReference type="GO" id="GO:0016989">
    <property type="term" value="F:sigma factor antagonist activity"/>
    <property type="evidence" value="ECO:0007669"/>
    <property type="project" value="TreeGrafter"/>
</dbReference>
<name>A0A4S2D7B0_STEMA</name>
<dbReference type="RefSeq" id="WP_136003023.1">
    <property type="nucleotide sequence ID" value="NZ_SRYW01000001.1"/>
</dbReference>
<dbReference type="Pfam" id="PF04773">
    <property type="entry name" value="FecR"/>
    <property type="match status" value="1"/>
</dbReference>
<sequence length="323" mass="35173">MPSEPAGGDAAIAPEILGQAAEWLLRLHDNDSAGVRRACDQWCAQHPEHARAWQRAQRLQALLGQVPAAAALPVLGRPHGARRRTAIKHLGAWLALAPGAWLAWHLLHPAADNPTLRTAIGERRRARLPDGSRIVLDAGTRLSLHLDARQRTLDLHQGQVLVETTTDTHMPPRPFAVQTSQGRITALGTRFNVRVDTGYTHAALLEGALAIQAGTGPAWRMVAGEQARFDGHGNHLLEALDDTVTSWTTGMRVADAMPLAALLAHLGRYRHGRLRCDPAIATLPVSGAFPLDDTERSLAMLEATYPVRVRRAPGGWWVLIEPR</sequence>